<dbReference type="EMBL" id="JACJQY010000008">
    <property type="protein sequence ID" value="MBD2316640.1"/>
    <property type="molecule type" value="Genomic_DNA"/>
</dbReference>
<keyword evidence="3" id="KW-1185">Reference proteome</keyword>
<dbReference type="Proteomes" id="UP000618445">
    <property type="component" value="Unassembled WGS sequence"/>
</dbReference>
<keyword evidence="1" id="KW-1133">Transmembrane helix</keyword>
<name>A0ABR8C902_9CYAN</name>
<evidence type="ECO:0000313" key="2">
    <source>
        <dbReference type="EMBL" id="MBD2316640.1"/>
    </source>
</evidence>
<protein>
    <submittedName>
        <fullName evidence="2">Uncharacterized protein</fullName>
    </submittedName>
</protein>
<reference evidence="2 3" key="1">
    <citation type="journal article" date="2020" name="ISME J.">
        <title>Comparative genomics reveals insights into cyanobacterial evolution and habitat adaptation.</title>
        <authorList>
            <person name="Chen M.Y."/>
            <person name="Teng W.K."/>
            <person name="Zhao L."/>
            <person name="Hu C.X."/>
            <person name="Zhou Y.K."/>
            <person name="Han B.P."/>
            <person name="Song L.R."/>
            <person name="Shu W.S."/>
        </authorList>
    </citation>
    <scope>NUCLEOTIDE SEQUENCE [LARGE SCALE GENOMIC DNA]</scope>
    <source>
        <strain evidence="2 3">FACHB-1050</strain>
    </source>
</reference>
<keyword evidence="1" id="KW-0472">Membrane</keyword>
<proteinExistence type="predicted"/>
<dbReference type="RefSeq" id="WP_190577528.1">
    <property type="nucleotide sequence ID" value="NZ_CAWPQU010000078.1"/>
</dbReference>
<accession>A0ABR8C902</accession>
<sequence>MPNNTTQQPASQITFDQVVVFISQNSGLSVPIILMAIIFWKKIGEPWFDTYIKPNISNLTRSYRVVNKISDRVQTIRNMTASHRALLMEIDRKNNSIVLISQELMDGGIALIDGSYKQKESECVQNICKRFDDHAFICREVALINSPLYRGYLQESGIYFVIYQKVLESKDKTWILALHYREEFHVNYITAQSLESQIKEQCDAIASLLQQNSVIDGFIKNA</sequence>
<evidence type="ECO:0000256" key="1">
    <source>
        <dbReference type="SAM" id="Phobius"/>
    </source>
</evidence>
<comment type="caution">
    <text evidence="2">The sequence shown here is derived from an EMBL/GenBank/DDBJ whole genome shotgun (WGS) entry which is preliminary data.</text>
</comment>
<feature type="transmembrane region" description="Helical" evidence="1">
    <location>
        <begin position="20"/>
        <end position="40"/>
    </location>
</feature>
<evidence type="ECO:0000313" key="3">
    <source>
        <dbReference type="Proteomes" id="UP000618445"/>
    </source>
</evidence>
<gene>
    <name evidence="2" type="ORF">H6G05_07240</name>
</gene>
<keyword evidence="1" id="KW-0812">Transmembrane</keyword>
<organism evidence="2 3">
    <name type="scientific">Phormidium tenue FACHB-1050</name>
    <dbReference type="NCBI Taxonomy" id="2692857"/>
    <lineage>
        <taxon>Bacteria</taxon>
        <taxon>Bacillati</taxon>
        <taxon>Cyanobacteriota</taxon>
        <taxon>Cyanophyceae</taxon>
        <taxon>Oscillatoriophycideae</taxon>
        <taxon>Oscillatoriales</taxon>
        <taxon>Oscillatoriaceae</taxon>
        <taxon>Phormidium</taxon>
    </lineage>
</organism>